<dbReference type="PROSITE" id="PS52041">
    <property type="entry name" value="TOPO_IIB"/>
    <property type="match status" value="1"/>
</dbReference>
<dbReference type="GO" id="GO:0005694">
    <property type="term" value="C:chromosome"/>
    <property type="evidence" value="ECO:0007669"/>
    <property type="project" value="InterPro"/>
</dbReference>
<dbReference type="CDD" id="cd00223">
    <property type="entry name" value="TOPRIM_TopoIIB_SPO"/>
    <property type="match status" value="1"/>
</dbReference>
<dbReference type="PANTHER" id="PTHR10848:SF0">
    <property type="entry name" value="MEIOTIC RECOMBINATION PROTEIN SPO11"/>
    <property type="match status" value="1"/>
</dbReference>
<accession>A0A397WNH2</accession>
<evidence type="ECO:0000256" key="10">
    <source>
        <dbReference type="ARBA" id="ARBA00023235"/>
    </source>
</evidence>
<evidence type="ECO:0000256" key="5">
    <source>
        <dbReference type="ARBA" id="ARBA00022741"/>
    </source>
</evidence>
<keyword evidence="6 11" id="KW-0067">ATP-binding</keyword>
<keyword evidence="4 11" id="KW-0479">Metal-binding</keyword>
<feature type="active site" description="O-(5'-phospho-DNA)-tyrosine intermediate" evidence="11 12">
    <location>
        <position position="97"/>
    </location>
</feature>
<dbReference type="InterPro" id="IPR002815">
    <property type="entry name" value="Spo11/TopoVI_A"/>
</dbReference>
<feature type="domain" description="Type II DNA topoisomerase VI subunit A all-beta" evidence="14">
    <location>
        <begin position="144"/>
        <end position="183"/>
    </location>
</feature>
<evidence type="ECO:0000313" key="17">
    <source>
        <dbReference type="Proteomes" id="UP000266622"/>
    </source>
</evidence>
<dbReference type="Gene3D" id="1.10.10.10">
    <property type="entry name" value="Winged helix-like DNA-binding domain superfamily/Winged helix DNA-binding domain"/>
    <property type="match status" value="1"/>
</dbReference>
<keyword evidence="9 11" id="KW-0238">DNA-binding</keyword>
<sequence length="365" mass="43201">MDAEKIEIKKKIEEFARKIYEEFEKGNPSFKFIIRGNLKYVEYDPTKDLIKLKKSYGYREFFNLGHTRKFTQTILIAALAKKLISENRTASLREVFYQLRHTIPIINEDTFYEQKESDSVIEDLERTLNIIREKIHIKADRRGYVYGNITMRDRSRGDEWNCSKLGMGGWGVPSTIEEIEILDINADFVLVVEKDALFERLIEERFPEKHKAILISAKGQASRGVRRLIHRLRYEHNLPVYVFTDGDPWGYYIYSVIKRGSMKLSHFSELLATPDVKFVGMTMDDVDEYDLKRVTIKLTARDEKRIKELMEYPWFKKNRNWQRQFNKMLNKKIKIEQDALAAKSLEFVAEKYLPEKLSNPDRLLS</sequence>
<comment type="caution">
    <text evidence="16">The sequence shown here is derived from an EMBL/GenBank/DDBJ whole genome shotgun (WGS) entry which is preliminary data.</text>
</comment>
<comment type="cofactor">
    <cofactor evidence="2 11">
        <name>Mg(2+)</name>
        <dbReference type="ChEBI" id="CHEBI:18420"/>
    </cofactor>
</comment>
<comment type="similarity">
    <text evidence="3 11 12">Belongs to the TOP6A family.</text>
</comment>
<keyword evidence="7 11" id="KW-0460">Magnesium</keyword>
<dbReference type="InterPro" id="IPR036078">
    <property type="entry name" value="Spo11/TopoVI_A_sf"/>
</dbReference>
<keyword evidence="10 11" id="KW-0413">Isomerase</keyword>
<evidence type="ECO:0000313" key="16">
    <source>
        <dbReference type="EMBL" id="RIB35099.1"/>
    </source>
</evidence>
<comment type="function">
    <text evidence="11">Relaxes both positive and negative superturns and exhibits a strong decatenase activity.</text>
</comment>
<dbReference type="EMBL" id="MWMI01000006">
    <property type="protein sequence ID" value="RIB35099.1"/>
    <property type="molecule type" value="Genomic_DNA"/>
</dbReference>
<keyword evidence="5 11" id="KW-0547">Nucleotide-binding</keyword>
<comment type="catalytic activity">
    <reaction evidence="1 11 12">
        <text>ATP-dependent breakage, passage and rejoining of double-stranded DNA.</text>
        <dbReference type="EC" id="5.6.2.2"/>
    </reaction>
</comment>
<name>A0A397WNH2_9ARCH</name>
<dbReference type="InterPro" id="IPR034136">
    <property type="entry name" value="TOPRIM_Topo6A/Spo11"/>
</dbReference>
<dbReference type="GO" id="GO:0000287">
    <property type="term" value="F:magnesium ion binding"/>
    <property type="evidence" value="ECO:0007669"/>
    <property type="project" value="UniProtKB-UniRule"/>
</dbReference>
<evidence type="ECO:0000256" key="11">
    <source>
        <dbReference type="HAMAP-Rule" id="MF_00132"/>
    </source>
</evidence>
<proteinExistence type="inferred from homology"/>
<evidence type="ECO:0000256" key="7">
    <source>
        <dbReference type="ARBA" id="ARBA00022842"/>
    </source>
</evidence>
<gene>
    <name evidence="11" type="primary">top6A</name>
    <name evidence="16" type="ORF">BXU00_03135</name>
</gene>
<evidence type="ECO:0000256" key="8">
    <source>
        <dbReference type="ARBA" id="ARBA00023029"/>
    </source>
</evidence>
<dbReference type="InterPro" id="IPR004085">
    <property type="entry name" value="TopoVI_A"/>
</dbReference>
<evidence type="ECO:0000256" key="1">
    <source>
        <dbReference type="ARBA" id="ARBA00000185"/>
    </source>
</evidence>
<evidence type="ECO:0000259" key="15">
    <source>
        <dbReference type="Pfam" id="PF21180"/>
    </source>
</evidence>
<dbReference type="AlphaFoldDB" id="A0A397WNH2"/>
<dbReference type="NCBIfam" id="NF003333">
    <property type="entry name" value="PRK04342.1-2"/>
    <property type="match status" value="1"/>
</dbReference>
<dbReference type="GO" id="GO:0006265">
    <property type="term" value="P:DNA topological change"/>
    <property type="evidence" value="ECO:0007669"/>
    <property type="project" value="UniProtKB-UniRule"/>
</dbReference>
<dbReference type="InterPro" id="IPR049333">
    <property type="entry name" value="Topo_VI_alpha"/>
</dbReference>
<dbReference type="PANTHER" id="PTHR10848">
    <property type="entry name" value="MEIOTIC RECOMBINATION PROTEIN SPO11"/>
    <property type="match status" value="1"/>
</dbReference>
<dbReference type="GO" id="GO:0003918">
    <property type="term" value="F:DNA topoisomerase type II (double strand cut, ATP-hydrolyzing) activity"/>
    <property type="evidence" value="ECO:0007669"/>
    <property type="project" value="UniProtKB-UniRule"/>
</dbReference>
<evidence type="ECO:0000256" key="4">
    <source>
        <dbReference type="ARBA" id="ARBA00022723"/>
    </source>
</evidence>
<evidence type="ECO:0000256" key="2">
    <source>
        <dbReference type="ARBA" id="ARBA00001946"/>
    </source>
</evidence>
<dbReference type="GO" id="GO:0006260">
    <property type="term" value="P:DNA replication"/>
    <property type="evidence" value="ECO:0007669"/>
    <property type="project" value="UniProtKB-UniRule"/>
</dbReference>
<dbReference type="Pfam" id="PF20768">
    <property type="entry name" value="Topo_VI_alpha"/>
    <property type="match status" value="1"/>
</dbReference>
<comment type="subunit">
    <text evidence="11">Homodimer. Heterotetramer of two Top6A and two Top6B chains.</text>
</comment>
<dbReference type="Gene3D" id="3.40.1360.10">
    <property type="match status" value="1"/>
</dbReference>
<evidence type="ECO:0000256" key="3">
    <source>
        <dbReference type="ARBA" id="ARBA00006559"/>
    </source>
</evidence>
<protein>
    <recommendedName>
        <fullName evidence="11">Type 2 DNA topoisomerase 6 subunit A</fullName>
        <ecNumber evidence="11">5.6.2.2</ecNumber>
    </recommendedName>
    <alternativeName>
        <fullName evidence="11">Type II DNA topoisomerase VI subunit A</fullName>
    </alternativeName>
</protein>
<dbReference type="SUPFAM" id="SSF56726">
    <property type="entry name" value="DNA topoisomerase IV, alpha subunit"/>
    <property type="match status" value="1"/>
</dbReference>
<dbReference type="EC" id="5.6.2.2" evidence="11"/>
<reference evidence="16 17" key="1">
    <citation type="journal article" date="2018" name="Syst. Appl. Microbiol.">
        <title>A new symbiotic nanoarchaeote (Candidatus Nanoclepta minutus) and its host (Zestosphaera tikiterensis gen. nov., sp. nov.) from a New Zealand hot spring.</title>
        <authorList>
            <person name="St John E."/>
            <person name="Liu Y."/>
            <person name="Podar M."/>
            <person name="Stott M.B."/>
            <person name="Meneghin J."/>
            <person name="Chen Z."/>
            <person name="Lagutin K."/>
            <person name="Mitchell K."/>
            <person name="Reysenbach A.L."/>
        </authorList>
    </citation>
    <scope>NUCLEOTIDE SEQUENCE [LARGE SCALE GENOMIC DNA]</scope>
    <source>
        <strain evidence="16">NZ3</strain>
    </source>
</reference>
<organism evidence="16 17">
    <name type="scientific">Candidatus Nanoclepta minutus</name>
    <dbReference type="NCBI Taxonomy" id="1940235"/>
    <lineage>
        <taxon>Archaea</taxon>
        <taxon>Nanobdellota</taxon>
        <taxon>Candidatus Nanoclepta</taxon>
    </lineage>
</organism>
<dbReference type="PRINTS" id="PR01550">
    <property type="entry name" value="TOP6AFAMILY"/>
</dbReference>
<dbReference type="InterPro" id="IPR036388">
    <property type="entry name" value="WH-like_DNA-bd_sf"/>
</dbReference>
<feature type="binding site" evidence="11">
    <location>
        <position position="193"/>
    </location>
    <ligand>
        <name>Mg(2+)</name>
        <dbReference type="ChEBI" id="CHEBI:18420"/>
    </ligand>
</feature>
<dbReference type="Pfam" id="PF04406">
    <property type="entry name" value="TP6A_N"/>
    <property type="match status" value="1"/>
</dbReference>
<dbReference type="InterPro" id="IPR013049">
    <property type="entry name" value="Spo11/TopoVI_A_N"/>
</dbReference>
<feature type="domain" description="Spo11/DNA topoisomerase VI subunit A N-terminal" evidence="13">
    <location>
        <begin position="68"/>
        <end position="137"/>
    </location>
</feature>
<dbReference type="Pfam" id="PF21180">
    <property type="entry name" value="TOP6A-Spo11_Toprim"/>
    <property type="match status" value="1"/>
</dbReference>
<feature type="domain" description="Topoisomerase 6 subunit A/Spo11 TOPRIM" evidence="15">
    <location>
        <begin position="188"/>
        <end position="357"/>
    </location>
</feature>
<feature type="binding site" evidence="11">
    <location>
        <position position="245"/>
    </location>
    <ligand>
        <name>Mg(2+)</name>
        <dbReference type="ChEBI" id="CHEBI:18420"/>
    </ligand>
</feature>
<evidence type="ECO:0000259" key="13">
    <source>
        <dbReference type="Pfam" id="PF04406"/>
    </source>
</evidence>
<dbReference type="HAMAP" id="MF_00132">
    <property type="entry name" value="Top6A"/>
    <property type="match status" value="1"/>
</dbReference>
<dbReference type="PRINTS" id="PR01552">
    <property type="entry name" value="TPISMRASE6A"/>
</dbReference>
<evidence type="ECO:0000259" key="14">
    <source>
        <dbReference type="Pfam" id="PF20768"/>
    </source>
</evidence>
<dbReference type="GO" id="GO:0005524">
    <property type="term" value="F:ATP binding"/>
    <property type="evidence" value="ECO:0007669"/>
    <property type="project" value="UniProtKB-KW"/>
</dbReference>
<keyword evidence="8 11" id="KW-0799">Topoisomerase</keyword>
<dbReference type="Proteomes" id="UP000266622">
    <property type="component" value="Unassembled WGS sequence"/>
</dbReference>
<evidence type="ECO:0000256" key="9">
    <source>
        <dbReference type="ARBA" id="ARBA00023125"/>
    </source>
</evidence>
<evidence type="ECO:0000256" key="12">
    <source>
        <dbReference type="PROSITE-ProRule" id="PRU01385"/>
    </source>
</evidence>
<dbReference type="GO" id="GO:0003677">
    <property type="term" value="F:DNA binding"/>
    <property type="evidence" value="ECO:0007669"/>
    <property type="project" value="UniProtKB-UniRule"/>
</dbReference>
<evidence type="ECO:0000256" key="6">
    <source>
        <dbReference type="ARBA" id="ARBA00022840"/>
    </source>
</evidence>